<accession>A0A089WTU7</accession>
<evidence type="ECO:0008006" key="5">
    <source>
        <dbReference type="Google" id="ProtNLM"/>
    </source>
</evidence>
<evidence type="ECO:0000256" key="1">
    <source>
        <dbReference type="SAM" id="MobiDB-lite"/>
    </source>
</evidence>
<feature type="compositionally biased region" description="Basic and acidic residues" evidence="1">
    <location>
        <begin position="225"/>
        <end position="238"/>
    </location>
</feature>
<dbReference type="EMBL" id="CP009455">
    <property type="protein sequence ID" value="AIR90609.1"/>
    <property type="molecule type" value="Genomic_DNA"/>
</dbReference>
<protein>
    <recommendedName>
        <fullName evidence="5">Lipoprotein</fullName>
    </recommendedName>
</protein>
<dbReference type="AlphaFoldDB" id="A0A089WTU7"/>
<dbReference type="Proteomes" id="UP000029493">
    <property type="component" value="Chromosome"/>
</dbReference>
<feature type="chain" id="PRO_5001851239" description="Lipoprotein" evidence="2">
    <location>
        <begin position="23"/>
        <end position="244"/>
    </location>
</feature>
<dbReference type="OrthoDB" id="7026384at2"/>
<evidence type="ECO:0000313" key="3">
    <source>
        <dbReference type="EMBL" id="AIR90609.1"/>
    </source>
</evidence>
<feature type="region of interest" description="Disordered" evidence="1">
    <location>
        <begin position="225"/>
        <end position="244"/>
    </location>
</feature>
<evidence type="ECO:0000256" key="2">
    <source>
        <dbReference type="SAM" id="SignalP"/>
    </source>
</evidence>
<sequence length="244" mass="25995">MRFNLSPIPALLAALVCIPALAADDVSGVKLGSTLAEATAAISNINDQYKVSPLKLQDGSEAGVSAVTDEQSQGTGFTDFRGPVDQFLALQNDAKAVWFIGRAQALKEGSRMPLDTLETALKEKYGPFSGADNGMGKRYVWQYDRKGKLYIGINSGGPCADLYDFRSRVPGVAITTPASFNAKCSKLIVVQTGFAPDDLTASYTVSIADMASMYDQLQAEQQAAKDAEAKKIADEKAKGVKPNL</sequence>
<reference evidence="3 4" key="1">
    <citation type="submission" date="2014-09" db="EMBL/GenBank/DDBJ databases">
        <authorList>
            <person name="Chan K.-G."/>
        </authorList>
    </citation>
    <scope>NUCLEOTIDE SEQUENCE [LARGE SCALE GENOMIC DNA]</scope>
    <source>
        <strain evidence="3 4">ND07</strain>
    </source>
</reference>
<proteinExistence type="predicted"/>
<keyword evidence="4" id="KW-1185">Reference proteome</keyword>
<evidence type="ECO:0000313" key="4">
    <source>
        <dbReference type="Proteomes" id="UP000029493"/>
    </source>
</evidence>
<name>A0A089WTU7_9PSED</name>
<keyword evidence="2" id="KW-0732">Signal</keyword>
<feature type="signal peptide" evidence="2">
    <location>
        <begin position="1"/>
        <end position="22"/>
    </location>
</feature>
<dbReference type="RefSeq" id="WP_038413213.1">
    <property type="nucleotide sequence ID" value="NZ_CP009455.1"/>
</dbReference>
<gene>
    <name evidence="3" type="ORF">LK03_15580</name>
</gene>
<organism evidence="3 4">
    <name type="scientific">Pseudomonas cremoricolorata</name>
    <dbReference type="NCBI Taxonomy" id="157783"/>
    <lineage>
        <taxon>Bacteria</taxon>
        <taxon>Pseudomonadati</taxon>
        <taxon>Pseudomonadota</taxon>
        <taxon>Gammaproteobacteria</taxon>
        <taxon>Pseudomonadales</taxon>
        <taxon>Pseudomonadaceae</taxon>
        <taxon>Pseudomonas</taxon>
    </lineage>
</organism>
<dbReference type="KEGG" id="psw:LK03_15580"/>